<name>A0ABP0VRS6_9BRYO</name>
<dbReference type="PANTHER" id="PTHR21717">
    <property type="entry name" value="TELOMERIC REPEAT BINDING PROTEIN"/>
    <property type="match status" value="1"/>
</dbReference>
<evidence type="ECO:0000256" key="2">
    <source>
        <dbReference type="SAM" id="MobiDB-lite"/>
    </source>
</evidence>
<evidence type="ECO:0000259" key="4">
    <source>
        <dbReference type="PROSITE" id="PS51294"/>
    </source>
</evidence>
<reference evidence="5" key="1">
    <citation type="submission" date="2024-02" db="EMBL/GenBank/DDBJ databases">
        <authorList>
            <consortium name="ELIXIR-Norway"/>
            <consortium name="Elixir Norway"/>
        </authorList>
    </citation>
    <scope>NUCLEOTIDE SEQUENCE</scope>
</reference>
<dbReference type="PANTHER" id="PTHR21717:SF70">
    <property type="entry name" value="TELOMERE REPEAT-BINDING PROTEIN 2-RELATED"/>
    <property type="match status" value="1"/>
</dbReference>
<dbReference type="EMBL" id="OZ020105">
    <property type="protein sequence ID" value="CAK9257180.1"/>
    <property type="molecule type" value="Genomic_DNA"/>
</dbReference>
<feature type="compositionally biased region" description="Polar residues" evidence="2">
    <location>
        <begin position="548"/>
        <end position="560"/>
    </location>
</feature>
<evidence type="ECO:0000256" key="1">
    <source>
        <dbReference type="ARBA" id="ARBA00023125"/>
    </source>
</evidence>
<evidence type="ECO:0000259" key="3">
    <source>
        <dbReference type="PROSITE" id="PS50090"/>
    </source>
</evidence>
<proteinExistence type="predicted"/>
<dbReference type="InterPro" id="IPR057625">
    <property type="entry name" value="TPR1-6-like_ubiquitin"/>
</dbReference>
<organism evidence="5 6">
    <name type="scientific">Sphagnum jensenii</name>
    <dbReference type="NCBI Taxonomy" id="128206"/>
    <lineage>
        <taxon>Eukaryota</taxon>
        <taxon>Viridiplantae</taxon>
        <taxon>Streptophyta</taxon>
        <taxon>Embryophyta</taxon>
        <taxon>Bryophyta</taxon>
        <taxon>Sphagnophytina</taxon>
        <taxon>Sphagnopsida</taxon>
        <taxon>Sphagnales</taxon>
        <taxon>Sphagnaceae</taxon>
        <taxon>Sphagnum</taxon>
    </lineage>
</organism>
<evidence type="ECO:0000313" key="5">
    <source>
        <dbReference type="EMBL" id="CAK9257180.1"/>
    </source>
</evidence>
<dbReference type="Proteomes" id="UP001497444">
    <property type="component" value="Chromosome 10"/>
</dbReference>
<dbReference type="SUPFAM" id="SSF46689">
    <property type="entry name" value="Homeodomain-like"/>
    <property type="match status" value="1"/>
</dbReference>
<keyword evidence="1" id="KW-0238">DNA-binding</keyword>
<sequence>MEARGRRVQGDFSAYNGPALPRAMRSSRVSGDVNAQQQSNIGGNTGFFELLATVAGQFLQDVGEEQQEGMKLCDEVIFNGKKYPEIDFHLPGVRSMPTHTVQGKVTRMPVRSIAYTSDACEKASGEEMGLPIVPEAGEAVNCKHINHGIKTVTPETVPLQEEQRTDFVKDIHMDEGNNSVQEDLIPQEAQDMPSISENNASVPRRHDGPGSTAMGVQGFHSTTGTEGNGMEMEWFPSNEIQEPLSTKKVVCEQVVEDRKVGALVSVEMEIQKPHSAKEGLTKLTRKNQGSFNNLEANFEPSEALGYLKDGQDPEQEAESKVVKEETGNPLMDLKCNTNMEDENVVKEEKAIDLAKAEKEENLSMEVEDKGMIVDSKSCCTGVTSRSSRLTTQGGIGGESTTIMLQKAVTKSEGEFIRKEKVKGHRSSQHIPPESMVKKAKDSYSKVSKARKAAKVVKRNCISGTRSKRKHTDMDLMDNSGSSEEAMFQEKAFFGGIAAFTRQRTTRGLPAKRKRMIDGSAKSTAQLHVNTINLVEMSYKCVDAKPASMLSSPTANGPSKLSSKKSTEPRVNLSIKSFTVPELFVDLPETATVSSLKRAVMDAAMNLLGGGLCVRVLMQGKKVPDEAATLSQMGISHIAKAESLSFMLEPSPVLMSPSGTSEDPLLVLSRVANHPSPRYPAIGVPGLSVGGDAGGHYPGQGHSSKANGTAVESEGSHRPSKLSGDEPGIEDKQAGLGISVPSAFKRCNAVKTKPHLNEQMPLSTHSTRLAAAGALAAIRAQRDANRRAKNELELPSALPSLKYDTLSAGSGAMILHPTMSTEDLPGMALVPVRPKSCPLDLGKRRVRCPFSVTEVEALVHSVEKLGIGRWRDVKLQAFDQAKHRTYVDLKDKWKTLVHTARIAPHQRRGEPVPQELLERVTRAHTFWSAQAAKQQVDLDL</sequence>
<dbReference type="Gene3D" id="1.10.246.220">
    <property type="match status" value="1"/>
</dbReference>
<feature type="region of interest" description="Disordered" evidence="2">
    <location>
        <begin position="419"/>
        <end position="439"/>
    </location>
</feature>
<dbReference type="SMART" id="SM00717">
    <property type="entry name" value="SANT"/>
    <property type="match status" value="1"/>
</dbReference>
<dbReference type="Pfam" id="PF23603">
    <property type="entry name" value="Ubiquitin_TPR1"/>
    <property type="match status" value="1"/>
</dbReference>
<gene>
    <name evidence="5" type="ORF">CSSPJE1EN1_LOCUS2658</name>
</gene>
<dbReference type="PROSITE" id="PS50090">
    <property type="entry name" value="MYB_LIKE"/>
    <property type="match status" value="1"/>
</dbReference>
<dbReference type="InterPro" id="IPR001005">
    <property type="entry name" value="SANT/Myb"/>
</dbReference>
<feature type="domain" description="Myb-like" evidence="3">
    <location>
        <begin position="841"/>
        <end position="896"/>
    </location>
</feature>
<evidence type="ECO:0000313" key="6">
    <source>
        <dbReference type="Proteomes" id="UP001497444"/>
    </source>
</evidence>
<protein>
    <submittedName>
        <fullName evidence="5">Uncharacterized protein</fullName>
    </submittedName>
</protein>
<dbReference type="InterPro" id="IPR031105">
    <property type="entry name" value="TRP_plant"/>
</dbReference>
<keyword evidence="6" id="KW-1185">Reference proteome</keyword>
<dbReference type="CDD" id="cd11660">
    <property type="entry name" value="SANT_TRF"/>
    <property type="match status" value="1"/>
</dbReference>
<feature type="region of interest" description="Disordered" evidence="2">
    <location>
        <begin position="208"/>
        <end position="229"/>
    </location>
</feature>
<dbReference type="InterPro" id="IPR017930">
    <property type="entry name" value="Myb_dom"/>
</dbReference>
<accession>A0ABP0VRS6</accession>
<feature type="region of interest" description="Disordered" evidence="2">
    <location>
        <begin position="689"/>
        <end position="734"/>
    </location>
</feature>
<feature type="domain" description="HTH myb-type" evidence="4">
    <location>
        <begin position="841"/>
        <end position="900"/>
    </location>
</feature>
<dbReference type="InterPro" id="IPR009057">
    <property type="entry name" value="Homeodomain-like_sf"/>
</dbReference>
<dbReference type="PROSITE" id="PS51294">
    <property type="entry name" value="HTH_MYB"/>
    <property type="match status" value="1"/>
</dbReference>
<feature type="region of interest" description="Disordered" evidence="2">
    <location>
        <begin position="548"/>
        <end position="567"/>
    </location>
</feature>